<dbReference type="Proteomes" id="UP000314251">
    <property type="component" value="Unassembled WGS sequence"/>
</dbReference>
<comment type="caution">
    <text evidence="1">The sequence shown here is derived from an EMBL/GenBank/DDBJ whole genome shotgun (WGS) entry which is preliminary data.</text>
</comment>
<keyword evidence="2" id="KW-1185">Reference proteome</keyword>
<sequence length="65" mass="7427">MILPQVLNPDPHPEIHQRRSLLEYGSKKRSIVEAEKNFPSMLRTARFVCLPSATFDAMLYLNTGP</sequence>
<accession>A0A5N6AF12</accession>
<name>A0A5N6AF12_9ACTN</name>
<gene>
    <name evidence="1" type="ORF">FH607_011480</name>
</gene>
<organism evidence="1 2">
    <name type="scientific">Streptomyces mimosae</name>
    <dbReference type="NCBI Taxonomy" id="2586635"/>
    <lineage>
        <taxon>Bacteria</taxon>
        <taxon>Bacillati</taxon>
        <taxon>Actinomycetota</taxon>
        <taxon>Actinomycetes</taxon>
        <taxon>Kitasatosporales</taxon>
        <taxon>Streptomycetaceae</taxon>
        <taxon>Streptomyces</taxon>
    </lineage>
</organism>
<reference evidence="1" key="1">
    <citation type="submission" date="2019-10" db="EMBL/GenBank/DDBJ databases">
        <title>Nonomuraea sp. nov., isolated from Phyllanthus amarus.</title>
        <authorList>
            <person name="Klykleung N."/>
            <person name="Tanasupawat S."/>
        </authorList>
    </citation>
    <scope>NUCLEOTIDE SEQUENCE [LARGE SCALE GENOMIC DNA]</scope>
    <source>
        <strain evidence="1">3MP-10</strain>
    </source>
</reference>
<protein>
    <submittedName>
        <fullName evidence="1">Uncharacterized protein</fullName>
    </submittedName>
</protein>
<dbReference type="EMBL" id="VDLY02000006">
    <property type="protein sequence ID" value="KAB8166439.1"/>
    <property type="molecule type" value="Genomic_DNA"/>
</dbReference>
<dbReference type="RefSeq" id="WP_139667562.1">
    <property type="nucleotide sequence ID" value="NZ_VDLY02000006.1"/>
</dbReference>
<dbReference type="AlphaFoldDB" id="A0A5N6AF12"/>
<evidence type="ECO:0000313" key="1">
    <source>
        <dbReference type="EMBL" id="KAB8166439.1"/>
    </source>
</evidence>
<evidence type="ECO:0000313" key="2">
    <source>
        <dbReference type="Proteomes" id="UP000314251"/>
    </source>
</evidence>
<proteinExistence type="predicted"/>